<dbReference type="NCBIfam" id="NF002017">
    <property type="entry name" value="PRK00823.1-2"/>
    <property type="match status" value="1"/>
</dbReference>
<reference evidence="7" key="5">
    <citation type="submission" date="2024-05" db="EMBL/GenBank/DDBJ databases">
        <authorList>
            <person name="Sun Q."/>
            <person name="Sedlacek I."/>
        </authorList>
    </citation>
    <scope>NUCLEOTIDE SEQUENCE</scope>
    <source>
        <strain evidence="7">CCM 7403</strain>
    </source>
</reference>
<evidence type="ECO:0000313" key="8">
    <source>
        <dbReference type="EMBL" id="QCC77108.1"/>
    </source>
</evidence>
<evidence type="ECO:0000256" key="4">
    <source>
        <dbReference type="ARBA" id="ARBA00021735"/>
    </source>
</evidence>
<keyword evidence="10" id="KW-1185">Reference proteome</keyword>
<proteinExistence type="inferred from homology"/>
<dbReference type="Proteomes" id="UP000630594">
    <property type="component" value="Unassembled WGS sequence"/>
</dbReference>
<protein>
    <recommendedName>
        <fullName evidence="4">Putative pterin-4-alpha-carbinolamine dehydratase</fullName>
        <ecNumber evidence="3">4.2.1.96</ecNumber>
    </recommendedName>
</protein>
<reference evidence="10" key="3">
    <citation type="journal article" date="2019" name="Int. J. Syst. Evol. Microbiol.">
        <title>The Global Catalogue of Microorganisms (GCM) 10K type strain sequencing project: providing services to taxonomists for standard genome sequencing and annotation.</title>
        <authorList>
            <consortium name="The Broad Institute Genomics Platform"/>
            <consortium name="The Broad Institute Genome Sequencing Center for Infectious Disease"/>
            <person name="Wu L."/>
            <person name="Ma J."/>
        </authorList>
    </citation>
    <scope>NUCLEOTIDE SEQUENCE [LARGE SCALE GENOMIC DNA]</scope>
    <source>
        <strain evidence="10">CCM 7403</strain>
    </source>
</reference>
<dbReference type="PANTHER" id="PTHR12599">
    <property type="entry name" value="PTERIN-4-ALPHA-CARBINOLAMINE DEHYDRATASE"/>
    <property type="match status" value="1"/>
</dbReference>
<reference evidence="8" key="4">
    <citation type="submission" date="2019-03" db="EMBL/GenBank/DDBJ databases">
        <authorList>
            <person name="Huang Y."/>
        </authorList>
    </citation>
    <scope>NUCLEOTIDE SEQUENCE</scope>
    <source>
        <strain evidence="8">JCM 16608</strain>
    </source>
</reference>
<comment type="similarity">
    <text evidence="2">Belongs to the pterin-4-alpha-carbinolamine dehydratase family.</text>
</comment>
<dbReference type="AlphaFoldDB" id="A0A4P7UCR2"/>
<organism evidence="8 9">
    <name type="scientific">Nocardioides daphniae</name>
    <dbReference type="NCBI Taxonomy" id="402297"/>
    <lineage>
        <taxon>Bacteria</taxon>
        <taxon>Bacillati</taxon>
        <taxon>Actinomycetota</taxon>
        <taxon>Actinomycetes</taxon>
        <taxon>Propionibacteriales</taxon>
        <taxon>Nocardioidaceae</taxon>
        <taxon>Nocardioides</taxon>
    </lineage>
</organism>
<dbReference type="EMBL" id="CP038462">
    <property type="protein sequence ID" value="QCC77108.1"/>
    <property type="molecule type" value="Genomic_DNA"/>
</dbReference>
<dbReference type="GO" id="GO:0008124">
    <property type="term" value="F:4-alpha-hydroxytetrahydrobiopterin dehydratase activity"/>
    <property type="evidence" value="ECO:0007669"/>
    <property type="project" value="UniProtKB-EC"/>
</dbReference>
<evidence type="ECO:0000256" key="3">
    <source>
        <dbReference type="ARBA" id="ARBA00013252"/>
    </source>
</evidence>
<dbReference type="PANTHER" id="PTHR12599:SF0">
    <property type="entry name" value="PTERIN-4-ALPHA-CARBINOLAMINE DEHYDRATASE"/>
    <property type="match status" value="1"/>
</dbReference>
<reference evidence="7" key="2">
    <citation type="journal article" date="2014" name="Int. J. Syst. Evol. Microbiol.">
        <title>Complete genome of a new Firmicutes species belonging to the dominant human colonic microbiota ('Ruminococcus bicirculans') reveals two chromosomes and a selective capacity to utilize plant glucans.</title>
        <authorList>
            <consortium name="NISC Comparative Sequencing Program"/>
            <person name="Wegmann U."/>
            <person name="Louis P."/>
            <person name="Goesmann A."/>
            <person name="Henrissat B."/>
            <person name="Duncan S.H."/>
            <person name="Flint H.J."/>
        </authorList>
    </citation>
    <scope>NUCLEOTIDE SEQUENCE</scope>
    <source>
        <strain evidence="7">CCM 7403</strain>
    </source>
</reference>
<dbReference type="OrthoDB" id="15077at2"/>
<dbReference type="CDD" id="cd00488">
    <property type="entry name" value="PCD_DCoH"/>
    <property type="match status" value="1"/>
</dbReference>
<dbReference type="InterPro" id="IPR041581">
    <property type="entry name" value="Glyoxalase_6"/>
</dbReference>
<dbReference type="Gene3D" id="3.10.180.10">
    <property type="entry name" value="2,3-Dihydroxybiphenyl 1,2-Dioxygenase, domain 1"/>
    <property type="match status" value="1"/>
</dbReference>
<dbReference type="RefSeq" id="WP_135832154.1">
    <property type="nucleotide sequence ID" value="NZ_BMCK01000002.1"/>
</dbReference>
<evidence type="ECO:0000259" key="6">
    <source>
        <dbReference type="Pfam" id="PF18029"/>
    </source>
</evidence>
<dbReference type="InterPro" id="IPR029068">
    <property type="entry name" value="Glyas_Bleomycin-R_OHBP_Dase"/>
</dbReference>
<dbReference type="Pfam" id="PF18029">
    <property type="entry name" value="Glyoxalase_6"/>
    <property type="match status" value="1"/>
</dbReference>
<dbReference type="GO" id="GO:0006729">
    <property type="term" value="P:tetrahydrobiopterin biosynthetic process"/>
    <property type="evidence" value="ECO:0007669"/>
    <property type="project" value="InterPro"/>
</dbReference>
<keyword evidence="5 8" id="KW-0456">Lyase</keyword>
<evidence type="ECO:0000313" key="7">
    <source>
        <dbReference type="EMBL" id="GGD19709.1"/>
    </source>
</evidence>
<dbReference type="EMBL" id="BMCK01000002">
    <property type="protein sequence ID" value="GGD19709.1"/>
    <property type="molecule type" value="Genomic_DNA"/>
</dbReference>
<dbReference type="Pfam" id="PF01329">
    <property type="entry name" value="Pterin_4a"/>
    <property type="match status" value="1"/>
</dbReference>
<dbReference type="SUPFAM" id="SSF55248">
    <property type="entry name" value="PCD-like"/>
    <property type="match status" value="1"/>
</dbReference>
<evidence type="ECO:0000256" key="5">
    <source>
        <dbReference type="ARBA" id="ARBA00023239"/>
    </source>
</evidence>
<sequence>MTLLNHDQVAEAALADWRLLQGALHARFRTGTFAVGLELVNRIGALAEEMDHHPDLDLRYPHLNVRLLSHDAGGVTGRDVRLARKISHAASDLGINADPDALSVFDLALDTPDADRVRPFWAALLAAEDKGGDEVHDDSAAVPLLWFQASGAQEPRQRFHVDVTVPPEQAGARIEAALAAGGTLVSDADAPSFTVLADPDGNRACICTVLERQG</sequence>
<dbReference type="InterPro" id="IPR036428">
    <property type="entry name" value="PCD_sf"/>
</dbReference>
<dbReference type="Gene3D" id="3.30.1360.20">
    <property type="entry name" value="Transcriptional coactivator/pterin dehydratase"/>
    <property type="match status" value="1"/>
</dbReference>
<dbReference type="EC" id="4.2.1.96" evidence="3"/>
<accession>A0A4P7UCR2</accession>
<name>A0A4P7UCR2_9ACTN</name>
<evidence type="ECO:0000313" key="9">
    <source>
        <dbReference type="Proteomes" id="UP000297025"/>
    </source>
</evidence>
<gene>
    <name evidence="8" type="ORF">E2C04_07590</name>
    <name evidence="7" type="ORF">GCM10007231_18570</name>
</gene>
<dbReference type="SUPFAM" id="SSF54593">
    <property type="entry name" value="Glyoxalase/Bleomycin resistance protein/Dihydroxybiphenyl dioxygenase"/>
    <property type="match status" value="1"/>
</dbReference>
<feature type="domain" description="Glyoxalase-like" evidence="6">
    <location>
        <begin position="107"/>
        <end position="207"/>
    </location>
</feature>
<reference evidence="8 9" key="1">
    <citation type="journal article" date="2008" name="Int. J. Syst. Evol. Microbiol.">
        <title>Nocardioides daphniae sp. nov., isolated from Daphnia cucullata (Crustacea: Cladocera).</title>
        <authorList>
            <person name="Toth E.M."/>
            <person name="Keki Z."/>
            <person name="Homonnay Z.G."/>
            <person name="Borsodi A.K."/>
            <person name="Marialigeti K."/>
            <person name="Schumann P."/>
        </authorList>
    </citation>
    <scope>NUCLEOTIDE SEQUENCE [LARGE SCALE GENOMIC DNA]</scope>
    <source>
        <strain evidence="8 9">JCM 16608</strain>
    </source>
</reference>
<dbReference type="Proteomes" id="UP000297025">
    <property type="component" value="Chromosome"/>
</dbReference>
<evidence type="ECO:0000256" key="1">
    <source>
        <dbReference type="ARBA" id="ARBA00001554"/>
    </source>
</evidence>
<comment type="catalytic activity">
    <reaction evidence="1">
        <text>(4aS,6R)-4a-hydroxy-L-erythro-5,6,7,8-tetrahydrobiopterin = (6R)-L-erythro-6,7-dihydrobiopterin + H2O</text>
        <dbReference type="Rhea" id="RHEA:11920"/>
        <dbReference type="ChEBI" id="CHEBI:15377"/>
        <dbReference type="ChEBI" id="CHEBI:15642"/>
        <dbReference type="ChEBI" id="CHEBI:43120"/>
        <dbReference type="EC" id="4.2.1.96"/>
    </reaction>
</comment>
<dbReference type="KEGG" id="ndp:E2C04_07590"/>
<evidence type="ECO:0000313" key="10">
    <source>
        <dbReference type="Proteomes" id="UP000630594"/>
    </source>
</evidence>
<dbReference type="InterPro" id="IPR001533">
    <property type="entry name" value="Pterin_deHydtase"/>
</dbReference>
<evidence type="ECO:0000256" key="2">
    <source>
        <dbReference type="ARBA" id="ARBA00006472"/>
    </source>
</evidence>